<protein>
    <recommendedName>
        <fullName evidence="5">Signal peptidase I</fullName>
        <ecNumber evidence="5">3.4.21.89</ecNumber>
    </recommendedName>
</protein>
<dbReference type="SUPFAM" id="SSF51306">
    <property type="entry name" value="LexA/Signal peptidase"/>
    <property type="match status" value="1"/>
</dbReference>
<dbReference type="CDD" id="cd06530">
    <property type="entry name" value="S26_SPase_I"/>
    <property type="match status" value="1"/>
</dbReference>
<evidence type="ECO:0000256" key="2">
    <source>
        <dbReference type="ARBA" id="ARBA00022692"/>
    </source>
</evidence>
<keyword evidence="2 7" id="KW-0812">Transmembrane</keyword>
<dbReference type="InterPro" id="IPR019533">
    <property type="entry name" value="Peptidase_S26"/>
</dbReference>
<keyword evidence="3 7" id="KW-1133">Transmembrane helix</keyword>
<dbReference type="NCBIfam" id="TIGR02228">
    <property type="entry name" value="sigpep_I_arch"/>
    <property type="match status" value="1"/>
</dbReference>
<reference evidence="8 9" key="1">
    <citation type="submission" date="2018-06" db="EMBL/GenBank/DDBJ databases">
        <authorList>
            <consortium name="Pathogen Informatics"/>
            <person name="Doyle S."/>
        </authorList>
    </citation>
    <scope>NUCLEOTIDE SEQUENCE [LARGE SCALE GENOMIC DNA]</scope>
    <source>
        <strain evidence="8 9">NCTC11535</strain>
    </source>
</reference>
<evidence type="ECO:0000256" key="7">
    <source>
        <dbReference type="SAM" id="Phobius"/>
    </source>
</evidence>
<comment type="subcellular location">
    <subcellularLocation>
        <location evidence="1">Membrane</location>
    </subcellularLocation>
</comment>
<keyword evidence="9" id="KW-1185">Reference proteome</keyword>
<dbReference type="EC" id="3.4.21.89" evidence="5"/>
<keyword evidence="8" id="KW-0378">Hydrolase</keyword>
<evidence type="ECO:0000313" key="9">
    <source>
        <dbReference type="Proteomes" id="UP000250006"/>
    </source>
</evidence>
<dbReference type="RefSeq" id="WP_170166912.1">
    <property type="nucleotide sequence ID" value="NZ_UAPQ01000001.1"/>
</dbReference>
<dbReference type="InterPro" id="IPR001733">
    <property type="entry name" value="Peptidase_S26B"/>
</dbReference>
<evidence type="ECO:0000256" key="5">
    <source>
        <dbReference type="NCBIfam" id="TIGR02228"/>
    </source>
</evidence>
<feature type="compositionally biased region" description="Acidic residues" evidence="6">
    <location>
        <begin position="1"/>
        <end position="10"/>
    </location>
</feature>
<evidence type="ECO:0000256" key="6">
    <source>
        <dbReference type="SAM" id="MobiDB-lite"/>
    </source>
</evidence>
<feature type="compositionally biased region" description="Low complexity" evidence="6">
    <location>
        <begin position="76"/>
        <end position="91"/>
    </location>
</feature>
<comment type="caution">
    <text evidence="8">The sequence shown here is derived from an EMBL/GenBank/DDBJ whole genome shotgun (WGS) entry which is preliminary data.</text>
</comment>
<evidence type="ECO:0000256" key="1">
    <source>
        <dbReference type="ARBA" id="ARBA00004370"/>
    </source>
</evidence>
<organism evidence="8 9">
    <name type="scientific">Actinomyces bovis</name>
    <dbReference type="NCBI Taxonomy" id="1658"/>
    <lineage>
        <taxon>Bacteria</taxon>
        <taxon>Bacillati</taxon>
        <taxon>Actinomycetota</taxon>
        <taxon>Actinomycetes</taxon>
        <taxon>Actinomycetales</taxon>
        <taxon>Actinomycetaceae</taxon>
        <taxon>Actinomyces</taxon>
    </lineage>
</organism>
<keyword evidence="4 7" id="KW-0472">Membrane</keyword>
<sequence>MPASAGDEENLLPYYWSGPRLSESAPKQRLRSAARWSGVGSPRRYQVTRANRRHEAPVHRDALHGTATSLRPAPAPGKAAASSAPAPRSLATHATEGPQWRKVVPLPGRPEPRRRLPRPKPTGPLALLVSTIEILLGLTVIAVIGAVSLVPAFMGWVPLTVLTGSMSPGIPPGSLIAVRSVSLEEASHLPLGTVVTYLPEAGSDVLITHRIVGLQAAEDGTSNYRIQGDANGAPDPGWIKPKQIRGILRYHLPFLGRVLVFLDPSAKAAWRTVAAGGLGLYALWEGAGILVERRRLRRREQRSVAGTTA</sequence>
<feature type="compositionally biased region" description="Basic and acidic residues" evidence="6">
    <location>
        <begin position="53"/>
        <end position="63"/>
    </location>
</feature>
<dbReference type="InterPro" id="IPR036286">
    <property type="entry name" value="LexA/Signal_pep-like_sf"/>
</dbReference>
<evidence type="ECO:0000256" key="3">
    <source>
        <dbReference type="ARBA" id="ARBA00022989"/>
    </source>
</evidence>
<gene>
    <name evidence="8" type="primary">sipW</name>
    <name evidence="8" type="ORF">NCTC11535_00543</name>
</gene>
<evidence type="ECO:0000313" key="8">
    <source>
        <dbReference type="EMBL" id="SPT52889.1"/>
    </source>
</evidence>
<evidence type="ECO:0000256" key="4">
    <source>
        <dbReference type="ARBA" id="ARBA00023136"/>
    </source>
</evidence>
<feature type="transmembrane region" description="Helical" evidence="7">
    <location>
        <begin position="268"/>
        <end position="291"/>
    </location>
</feature>
<dbReference type="EMBL" id="UAPQ01000001">
    <property type="protein sequence ID" value="SPT52889.1"/>
    <property type="molecule type" value="Genomic_DNA"/>
</dbReference>
<feature type="transmembrane region" description="Helical" evidence="7">
    <location>
        <begin position="124"/>
        <end position="157"/>
    </location>
</feature>
<proteinExistence type="predicted"/>
<name>A0ABY1VLA8_9ACTO</name>
<accession>A0ABY1VLA8</accession>
<dbReference type="GO" id="GO:0009003">
    <property type="term" value="F:signal peptidase activity"/>
    <property type="evidence" value="ECO:0007669"/>
    <property type="project" value="UniProtKB-EC"/>
</dbReference>
<dbReference type="Proteomes" id="UP000250006">
    <property type="component" value="Unassembled WGS sequence"/>
</dbReference>
<feature type="region of interest" description="Disordered" evidence="6">
    <location>
        <begin position="1"/>
        <end position="122"/>
    </location>
</feature>